<dbReference type="AlphaFoldDB" id="A0A392N0U7"/>
<proteinExistence type="predicted"/>
<evidence type="ECO:0000313" key="2">
    <source>
        <dbReference type="EMBL" id="MCH92815.1"/>
    </source>
</evidence>
<keyword evidence="3" id="KW-1185">Reference proteome</keyword>
<comment type="caution">
    <text evidence="2">The sequence shown here is derived from an EMBL/GenBank/DDBJ whole genome shotgun (WGS) entry which is preliminary data.</text>
</comment>
<protein>
    <submittedName>
        <fullName evidence="2">Uncharacterized protein</fullName>
    </submittedName>
</protein>
<name>A0A392N0U7_9FABA</name>
<organism evidence="2 3">
    <name type="scientific">Trifolium medium</name>
    <dbReference type="NCBI Taxonomy" id="97028"/>
    <lineage>
        <taxon>Eukaryota</taxon>
        <taxon>Viridiplantae</taxon>
        <taxon>Streptophyta</taxon>
        <taxon>Embryophyta</taxon>
        <taxon>Tracheophyta</taxon>
        <taxon>Spermatophyta</taxon>
        <taxon>Magnoliopsida</taxon>
        <taxon>eudicotyledons</taxon>
        <taxon>Gunneridae</taxon>
        <taxon>Pentapetalae</taxon>
        <taxon>rosids</taxon>
        <taxon>fabids</taxon>
        <taxon>Fabales</taxon>
        <taxon>Fabaceae</taxon>
        <taxon>Papilionoideae</taxon>
        <taxon>50 kb inversion clade</taxon>
        <taxon>NPAAA clade</taxon>
        <taxon>Hologalegina</taxon>
        <taxon>IRL clade</taxon>
        <taxon>Trifolieae</taxon>
        <taxon>Trifolium</taxon>
    </lineage>
</organism>
<feature type="region of interest" description="Disordered" evidence="1">
    <location>
        <begin position="1"/>
        <end position="29"/>
    </location>
</feature>
<evidence type="ECO:0000256" key="1">
    <source>
        <dbReference type="SAM" id="MobiDB-lite"/>
    </source>
</evidence>
<dbReference type="EMBL" id="LXQA010023518">
    <property type="protein sequence ID" value="MCH92815.1"/>
    <property type="molecule type" value="Genomic_DNA"/>
</dbReference>
<accession>A0A392N0U7</accession>
<feature type="non-terminal residue" evidence="2">
    <location>
        <position position="29"/>
    </location>
</feature>
<reference evidence="2 3" key="1">
    <citation type="journal article" date="2018" name="Front. Plant Sci.">
        <title>Red Clover (Trifolium pratense) and Zigzag Clover (T. medium) - A Picture of Genomic Similarities and Differences.</title>
        <authorList>
            <person name="Dluhosova J."/>
            <person name="Istvanek J."/>
            <person name="Nedelnik J."/>
            <person name="Repkova J."/>
        </authorList>
    </citation>
    <scope>NUCLEOTIDE SEQUENCE [LARGE SCALE GENOMIC DNA]</scope>
    <source>
        <strain evidence="3">cv. 10/8</strain>
        <tissue evidence="2">Leaf</tissue>
    </source>
</reference>
<dbReference type="Proteomes" id="UP000265520">
    <property type="component" value="Unassembled WGS sequence"/>
</dbReference>
<sequence>MRLDGGWRSGDEGCRRCGDDEGWRELNAQ</sequence>
<evidence type="ECO:0000313" key="3">
    <source>
        <dbReference type="Proteomes" id="UP000265520"/>
    </source>
</evidence>